<evidence type="ECO:0000313" key="1">
    <source>
        <dbReference type="EMBL" id="JAH39435.1"/>
    </source>
</evidence>
<organism evidence="1">
    <name type="scientific">Anguilla anguilla</name>
    <name type="common">European freshwater eel</name>
    <name type="synonym">Muraena anguilla</name>
    <dbReference type="NCBI Taxonomy" id="7936"/>
    <lineage>
        <taxon>Eukaryota</taxon>
        <taxon>Metazoa</taxon>
        <taxon>Chordata</taxon>
        <taxon>Craniata</taxon>
        <taxon>Vertebrata</taxon>
        <taxon>Euteleostomi</taxon>
        <taxon>Actinopterygii</taxon>
        <taxon>Neopterygii</taxon>
        <taxon>Teleostei</taxon>
        <taxon>Anguilliformes</taxon>
        <taxon>Anguillidae</taxon>
        <taxon>Anguilla</taxon>
    </lineage>
</organism>
<accession>A0A0E9SFI0</accession>
<sequence>MKHTEMFAVNLCRSSQISGTESHCCQFVSCRYIFAIVVAFCPC</sequence>
<dbReference type="AlphaFoldDB" id="A0A0E9SFI0"/>
<proteinExistence type="predicted"/>
<reference evidence="1" key="2">
    <citation type="journal article" date="2015" name="Fish Shellfish Immunol.">
        <title>Early steps in the European eel (Anguilla anguilla)-Vibrio vulnificus interaction in the gills: Role of the RtxA13 toxin.</title>
        <authorList>
            <person name="Callol A."/>
            <person name="Pajuelo D."/>
            <person name="Ebbesson L."/>
            <person name="Teles M."/>
            <person name="MacKenzie S."/>
            <person name="Amaro C."/>
        </authorList>
    </citation>
    <scope>NUCLEOTIDE SEQUENCE</scope>
</reference>
<name>A0A0E9SFI0_ANGAN</name>
<dbReference type="EMBL" id="GBXM01069142">
    <property type="protein sequence ID" value="JAH39435.1"/>
    <property type="molecule type" value="Transcribed_RNA"/>
</dbReference>
<protein>
    <submittedName>
        <fullName evidence="1">Uncharacterized protein</fullName>
    </submittedName>
</protein>
<reference evidence="1" key="1">
    <citation type="submission" date="2014-11" db="EMBL/GenBank/DDBJ databases">
        <authorList>
            <person name="Amaro Gonzalez C."/>
        </authorList>
    </citation>
    <scope>NUCLEOTIDE SEQUENCE</scope>
</reference>